<name>A0ACB0JL50_TRIPR</name>
<keyword evidence="2" id="KW-1185">Reference proteome</keyword>
<dbReference type="EMBL" id="CASHSV030000076">
    <property type="protein sequence ID" value="CAJ2645445.1"/>
    <property type="molecule type" value="Genomic_DNA"/>
</dbReference>
<comment type="caution">
    <text evidence="1">The sequence shown here is derived from an EMBL/GenBank/DDBJ whole genome shotgun (WGS) entry which is preliminary data.</text>
</comment>
<evidence type="ECO:0000313" key="2">
    <source>
        <dbReference type="Proteomes" id="UP001177021"/>
    </source>
</evidence>
<proteinExistence type="predicted"/>
<organism evidence="1 2">
    <name type="scientific">Trifolium pratense</name>
    <name type="common">Red clover</name>
    <dbReference type="NCBI Taxonomy" id="57577"/>
    <lineage>
        <taxon>Eukaryota</taxon>
        <taxon>Viridiplantae</taxon>
        <taxon>Streptophyta</taxon>
        <taxon>Embryophyta</taxon>
        <taxon>Tracheophyta</taxon>
        <taxon>Spermatophyta</taxon>
        <taxon>Magnoliopsida</taxon>
        <taxon>eudicotyledons</taxon>
        <taxon>Gunneridae</taxon>
        <taxon>Pentapetalae</taxon>
        <taxon>rosids</taxon>
        <taxon>fabids</taxon>
        <taxon>Fabales</taxon>
        <taxon>Fabaceae</taxon>
        <taxon>Papilionoideae</taxon>
        <taxon>50 kb inversion clade</taxon>
        <taxon>NPAAA clade</taxon>
        <taxon>Hologalegina</taxon>
        <taxon>IRL clade</taxon>
        <taxon>Trifolieae</taxon>
        <taxon>Trifolium</taxon>
    </lineage>
</organism>
<evidence type="ECO:0000313" key="1">
    <source>
        <dbReference type="EMBL" id="CAJ2645445.1"/>
    </source>
</evidence>
<reference evidence="1" key="1">
    <citation type="submission" date="2023-10" db="EMBL/GenBank/DDBJ databases">
        <authorList>
            <person name="Rodriguez Cubillos JULIANA M."/>
            <person name="De Vega J."/>
        </authorList>
    </citation>
    <scope>NUCLEOTIDE SEQUENCE</scope>
</reference>
<gene>
    <name evidence="1" type="ORF">MILVUS5_LOCUS14341</name>
</gene>
<protein>
    <submittedName>
        <fullName evidence="1">Uncharacterized protein</fullName>
    </submittedName>
</protein>
<accession>A0ACB0JL50</accession>
<sequence>MASSSHFNNDVEDAAPPSSPRLSPALITDLQALPESDRRDGQETSWTSEDGDLVVLTEKQAGKRPQSEQGKSAETDLSAASVTNAELATLIAALKQTTEALQGQNRRMDEQNLRLDRLERNQRLSRNNSPPRRTPTSQSPPRQETGLSLMTKQGQPVSRSHHTDQFSRSPTPDREGSPPLNSQESDEDDPRCPLSHDILQAPVPKGCERPPPLSAYDGLTDPDEHIASVNATLNFLRVSGAIRCRIFPTTLRKGAIAWYHSLAPRSVISWMDLTDQFCRHFTASRKQPKTEAVLDAIFQADNESLRSFIERFNKEAVQMKYYTHKGQVATLHGDIEAARRVFNASSKGNEYIGQLPESKATTSLPLLEISSIDLDNRFSKQENKDEKKLRKEKKEDDEASQEHRRPVPDGEFELMPFGEDPNRAVKIGTGLPELARKQLEACLKENADLFAWHASEMPGLDPNVACHQLTIDPTALPIVQRRRRQSPEKSEAAEKCVKDLLEANFISEARYTTWLSNVVLVKKSNGKWRMCCDYTDLNRACPKDSYPLPCIDRLVDNSSGFKLLSFMDAYSGYNQIPMAVADREKTAFMTESGNYYYNVMPFGLKNAGATYQRMMNKVFRGQIGDMLEVYMDDMIVKSPEELDHVVHLRKVFEQARKYNMRFNPEKCTFGVRAGKFLGFYLTERGIEANPDKCRAFAELPTPSDKKSIQTLNGMLTSLSRFVSKSAQHALPFFKLLKKEAVFEWTDECEQALQHLKKALSEPPVLSRPNDEEVLYLYLSVASEAVSAALIRETNEGQKPVYFTSKALQGPELRYQQIEKIALALVYAARRLRHYFLAHTIVVRTDQPIKSLLGRPDMAGRMLKWSLELSEFDIRYESRKALKAQVLADFVAEMTSSSPIVDGADKWTIFVDGASSATGAGAGIILENENGLLIEVSLALSFSTSNNQAEYEAFLAGLRLAEDLQAKEIKIYTDSQLVASQVLGEYQTKNDNLSEYLVLVKEKITKFNSVEILHVPREHNKRADILSKLAIYNFLEHGTLPDDQKQAAIVRRRACSYVILDGKLYRRGFSIPLLKCVDEDTADYILREIHEGINAQHLGGRSLARKALRAGYYWPTMQQDAKDHVKKCDKCQRHGDMHLAPPRELKSLSSPWPFAWWGMDLLGPFTKGLYQNRYLIVAVDYFTKWVEAEPLSDITSLRVLRFFKRNVLARFGIPQVVVTDNGTQFTDKDFQAFLVALGTKQHFTSVEHPQTNGQAEAANRVILRGLRRRLDQNKKKWVEELDNVLWAYRTTPHSTTGETPFRMVYGTEAVIPVEIGEPSRRTEQPLDEEQNDEALREELDLVEEIRTGASLKEATLKQKIVARHDTKVIKREFEVGSLVLRRNADSQDGKLAPNWEGPYRVIDKTENGAYYLEDLRGKKLPRPWNAQKLKQYYS</sequence>
<dbReference type="Proteomes" id="UP001177021">
    <property type="component" value="Unassembled WGS sequence"/>
</dbReference>